<evidence type="ECO:0000313" key="1">
    <source>
        <dbReference type="EMBL" id="GAH58138.1"/>
    </source>
</evidence>
<reference evidence="1" key="1">
    <citation type="journal article" date="2014" name="Front. Microbiol.">
        <title>High frequency of phylogenetically diverse reductive dehalogenase-homologous genes in deep subseafloor sedimentary metagenomes.</title>
        <authorList>
            <person name="Kawai M."/>
            <person name="Futagami T."/>
            <person name="Toyoda A."/>
            <person name="Takaki Y."/>
            <person name="Nishi S."/>
            <person name="Hori S."/>
            <person name="Arai W."/>
            <person name="Tsubouchi T."/>
            <person name="Morono Y."/>
            <person name="Uchiyama I."/>
            <person name="Ito T."/>
            <person name="Fujiyama A."/>
            <person name="Inagaki F."/>
            <person name="Takami H."/>
        </authorList>
    </citation>
    <scope>NUCLEOTIDE SEQUENCE</scope>
    <source>
        <strain evidence="1">Expedition CK06-06</strain>
    </source>
</reference>
<dbReference type="EMBL" id="BARU01018578">
    <property type="protein sequence ID" value="GAH58138.1"/>
    <property type="molecule type" value="Genomic_DNA"/>
</dbReference>
<gene>
    <name evidence="1" type="ORF">S03H2_30699</name>
</gene>
<organism evidence="1">
    <name type="scientific">marine sediment metagenome</name>
    <dbReference type="NCBI Taxonomy" id="412755"/>
    <lineage>
        <taxon>unclassified sequences</taxon>
        <taxon>metagenomes</taxon>
        <taxon>ecological metagenomes</taxon>
    </lineage>
</organism>
<dbReference type="AlphaFoldDB" id="X1IKQ7"/>
<accession>X1IKQ7</accession>
<protein>
    <submittedName>
        <fullName evidence="1">Uncharacterized protein</fullName>
    </submittedName>
</protein>
<comment type="caution">
    <text evidence="1">The sequence shown here is derived from an EMBL/GenBank/DDBJ whole genome shotgun (WGS) entry which is preliminary data.</text>
</comment>
<sequence length="65" mass="7578">MNILMQNMYYALNNKDGDSYELEKIGLIWLGEKKTVITEVSKKQRQLLEKFNIKSPDKADLVTKT</sequence>
<proteinExistence type="predicted"/>
<name>X1IKQ7_9ZZZZ</name>